<reference evidence="3" key="1">
    <citation type="journal article" date="2019" name="Int. J. Syst. Evol. Microbiol.">
        <title>The Global Catalogue of Microorganisms (GCM) 10K type strain sequencing project: providing services to taxonomists for standard genome sequencing and annotation.</title>
        <authorList>
            <consortium name="The Broad Institute Genomics Platform"/>
            <consortium name="The Broad Institute Genome Sequencing Center for Infectious Disease"/>
            <person name="Wu L."/>
            <person name="Ma J."/>
        </authorList>
    </citation>
    <scope>NUCLEOTIDE SEQUENCE [LARGE SCALE GENOMIC DNA]</scope>
    <source>
        <strain evidence="3">CCUG 15531</strain>
    </source>
</reference>
<proteinExistence type="predicted"/>
<keyword evidence="1" id="KW-0812">Transmembrane</keyword>
<keyword evidence="3" id="KW-1185">Reference proteome</keyword>
<feature type="transmembrane region" description="Helical" evidence="1">
    <location>
        <begin position="6"/>
        <end position="25"/>
    </location>
</feature>
<accession>A0ABW4MUU2</accession>
<evidence type="ECO:0000313" key="3">
    <source>
        <dbReference type="Proteomes" id="UP001597227"/>
    </source>
</evidence>
<feature type="transmembrane region" description="Helical" evidence="1">
    <location>
        <begin position="37"/>
        <end position="55"/>
    </location>
</feature>
<evidence type="ECO:0000313" key="2">
    <source>
        <dbReference type="EMBL" id="MFD1781739.1"/>
    </source>
</evidence>
<dbReference type="EMBL" id="JBHUEK010000034">
    <property type="protein sequence ID" value="MFD1781739.1"/>
    <property type="molecule type" value="Genomic_DNA"/>
</dbReference>
<comment type="caution">
    <text evidence="2">The sequence shown here is derived from an EMBL/GenBank/DDBJ whole genome shotgun (WGS) entry which is preliminary data.</text>
</comment>
<organism evidence="2 3">
    <name type="scientific">Fredinandcohnia salidurans</name>
    <dbReference type="NCBI Taxonomy" id="2595041"/>
    <lineage>
        <taxon>Bacteria</taxon>
        <taxon>Bacillati</taxon>
        <taxon>Bacillota</taxon>
        <taxon>Bacilli</taxon>
        <taxon>Bacillales</taxon>
        <taxon>Bacillaceae</taxon>
        <taxon>Fredinandcohnia</taxon>
    </lineage>
</organism>
<sequence>MFVLHMLLAITGMAMLILILTLFAYKILRNKKNYYSWFILVVIVFFLGVALWQSLSRFK</sequence>
<keyword evidence="1" id="KW-1133">Transmembrane helix</keyword>
<gene>
    <name evidence="2" type="ORF">ACFSFW_24130</name>
</gene>
<keyword evidence="1" id="KW-0472">Membrane</keyword>
<dbReference type="Proteomes" id="UP001597227">
    <property type="component" value="Unassembled WGS sequence"/>
</dbReference>
<protein>
    <submittedName>
        <fullName evidence="2">Uncharacterized protein</fullName>
    </submittedName>
</protein>
<evidence type="ECO:0000256" key="1">
    <source>
        <dbReference type="SAM" id="Phobius"/>
    </source>
</evidence>
<name>A0ABW4MUU2_9BACI</name>
<dbReference type="RefSeq" id="WP_388042196.1">
    <property type="nucleotide sequence ID" value="NZ_JBHUEK010000034.1"/>
</dbReference>